<proteinExistence type="predicted"/>
<sequence length="998" mass="114795">MEETASGLLSSACQIAWRPVCQQLNYIRKLRENEETMQSEWRTLSSQKNDICTNMNTGQVRYGKTSTEAVKDWLKKVEEIEKRVNSLGSGSAHHMCCKGFCPNYYSRLKRSKKTMGILNDVKDLQEKGKPFAEGENLFIDSLPETSSGLPATTLHGTSAERKKEEILQCIMDPEVGKIGVYGMGGVGKTTIMRQIYNQLKEKKDDFDIVMWVTVSSVFELEKVQKTIAEQLGCPLSSDETSRAMELSQALRRRRNFVIILDDIWDGVSLQTVGIPEDGNGSKIVWTTRSRAVCHSMESDREIEVKGLTREEAWSLFKEKVGGEDIVSPEIKPIAEQVARECRGLPLALITVGRALRKENQLPVWRNALQELKTSNIDQIKDMGKYVFGSLKFSYDRLSSDTIRACFLYCALYPEDYPILVDELIEYWMAEGLIDEEGSIQTEKDKGHAYLKELKDACMIENSYNDKCVRMHDLIRDLAINITKEQFMVKAGLRLKESPKEEEWVESLERVSLMGDLVEAFQGQPNCPQLSTLLLHDVFWGRITFSDTFFKHMHNLKVLDLSGTGIISLPASLSDLVNLHALILKGCWNLECLPPLAKLHKLRQLKLRELFSLKELPHGLENLVKLRHLDISNGLRPSDRRLGSFPSRVLLKMPCLEILSIRRSRWRLSYRSNANAEDNSTIGEIIIRLKKLTKFSADFTDVLAFNSYTNKARESQLLRNLDYFQFTLRYKYDGHYVENESMEKVALPAIANTIQIKDCNFIELSDVFHWDDLRQLIYCRIDDCKEMKWLGNDGDIVFPGLEKLHLWNLHSFEGLCKEKPHEETLKNLSKLDIFRCNKLKYLIPNDLLVNNLQNLEEIIIQYCDVMEGIISGKTSATMASLPKLKRLTLLDLPLLTSIYHGKLVCDSLCEIKILRCPKLKELQCLINKERTVRMKIIVSEEWWKAVEWADPQLKELFQPSFGHDIGLWRFFYDFEQYATLQDQTIMVGKVDLDELRSKY</sequence>
<evidence type="ECO:0000313" key="1">
    <source>
        <dbReference type="EMBL" id="KAH7690209.1"/>
    </source>
</evidence>
<keyword evidence="2" id="KW-1185">Reference proteome</keyword>
<reference evidence="2" key="1">
    <citation type="journal article" date="2022" name="Nat. Commun.">
        <title>Chromosome evolution and the genetic basis of agronomically important traits in greater yam.</title>
        <authorList>
            <person name="Bredeson J.V."/>
            <person name="Lyons J.B."/>
            <person name="Oniyinde I.O."/>
            <person name="Okereke N.R."/>
            <person name="Kolade O."/>
            <person name="Nnabue I."/>
            <person name="Nwadili C.O."/>
            <person name="Hribova E."/>
            <person name="Parker M."/>
            <person name="Nwogha J."/>
            <person name="Shu S."/>
            <person name="Carlson J."/>
            <person name="Kariba R."/>
            <person name="Muthemba S."/>
            <person name="Knop K."/>
            <person name="Barton G.J."/>
            <person name="Sherwood A.V."/>
            <person name="Lopez-Montes A."/>
            <person name="Asiedu R."/>
            <person name="Jamnadass R."/>
            <person name="Muchugi A."/>
            <person name="Goodstein D."/>
            <person name="Egesi C.N."/>
            <person name="Featherston J."/>
            <person name="Asfaw A."/>
            <person name="Simpson G.G."/>
            <person name="Dolezel J."/>
            <person name="Hendre P.S."/>
            <person name="Van Deynze A."/>
            <person name="Kumar P.L."/>
            <person name="Obidiegwu J.E."/>
            <person name="Bhattacharjee R."/>
            <person name="Rokhsar D.S."/>
        </authorList>
    </citation>
    <scope>NUCLEOTIDE SEQUENCE [LARGE SCALE GENOMIC DNA]</scope>
    <source>
        <strain evidence="2">cv. TDa95/00328</strain>
    </source>
</reference>
<name>A0ACB7WNU3_DIOAL</name>
<evidence type="ECO:0000313" key="2">
    <source>
        <dbReference type="Proteomes" id="UP000827976"/>
    </source>
</evidence>
<organism evidence="1 2">
    <name type="scientific">Dioscorea alata</name>
    <name type="common">Purple yam</name>
    <dbReference type="NCBI Taxonomy" id="55571"/>
    <lineage>
        <taxon>Eukaryota</taxon>
        <taxon>Viridiplantae</taxon>
        <taxon>Streptophyta</taxon>
        <taxon>Embryophyta</taxon>
        <taxon>Tracheophyta</taxon>
        <taxon>Spermatophyta</taxon>
        <taxon>Magnoliopsida</taxon>
        <taxon>Liliopsida</taxon>
        <taxon>Dioscoreales</taxon>
        <taxon>Dioscoreaceae</taxon>
        <taxon>Dioscorea</taxon>
    </lineage>
</organism>
<dbReference type="Proteomes" id="UP000827976">
    <property type="component" value="Chromosome 2"/>
</dbReference>
<accession>A0ACB7WNU3</accession>
<protein>
    <submittedName>
        <fullName evidence="1">Disease resistance protein RPS2 protein</fullName>
    </submittedName>
</protein>
<dbReference type="EMBL" id="CM037012">
    <property type="protein sequence ID" value="KAH7690209.1"/>
    <property type="molecule type" value="Genomic_DNA"/>
</dbReference>
<gene>
    <name evidence="1" type="ORF">IHE45_02G031300</name>
</gene>
<comment type="caution">
    <text evidence="1">The sequence shown here is derived from an EMBL/GenBank/DDBJ whole genome shotgun (WGS) entry which is preliminary data.</text>
</comment>